<keyword evidence="1" id="KW-0812">Transmembrane</keyword>
<sequence length="145" mass="15767" precursor="true">MSRINRQNIKEALNDHMTLVSIIKGIVISFLITIPFFAAFSLALTYTDFPEKYISSSVIITTVISIVVAGSTATSRINKKGWINGAAVGAVYMLILYLLSSISFNDFTITRHAVTMFIIGILSGSIGGIAGVNLKHNRSRKKVKA</sequence>
<dbReference type="PATRIC" id="fig|398512.5.peg.728"/>
<evidence type="ECO:0000256" key="1">
    <source>
        <dbReference type="SAM" id="Phobius"/>
    </source>
</evidence>
<protein>
    <recommendedName>
        <fullName evidence="4">Membrane protein, TIGR04086 family</fullName>
    </recommendedName>
</protein>
<dbReference type="AlphaFoldDB" id="A0A0L6JIB7"/>
<feature type="transmembrane region" description="Helical" evidence="1">
    <location>
        <begin position="53"/>
        <end position="70"/>
    </location>
</feature>
<dbReference type="EMBL" id="LGTC01000001">
    <property type="protein sequence ID" value="KNY25443.1"/>
    <property type="molecule type" value="Genomic_DNA"/>
</dbReference>
<name>A0A0L6JIB7_9FIRM</name>
<evidence type="ECO:0000313" key="2">
    <source>
        <dbReference type="EMBL" id="KNY25443.1"/>
    </source>
</evidence>
<dbReference type="OrthoDB" id="2086722at2"/>
<reference evidence="3" key="1">
    <citation type="submission" date="2015-07" db="EMBL/GenBank/DDBJ databases">
        <title>Near-Complete Genome Sequence of the Cellulolytic Bacterium Bacteroides (Pseudobacteroides) cellulosolvens ATCC 35603.</title>
        <authorList>
            <person name="Dassa B."/>
            <person name="Utturkar S.M."/>
            <person name="Klingeman D.M."/>
            <person name="Hurt R.A."/>
            <person name="Keller M."/>
            <person name="Xu J."/>
            <person name="Reddy Y.H.K."/>
            <person name="Borovok I."/>
            <person name="Grinberg I.R."/>
            <person name="Lamed R."/>
            <person name="Zhivin O."/>
            <person name="Bayer E.A."/>
            <person name="Brown S.D."/>
        </authorList>
    </citation>
    <scope>NUCLEOTIDE SEQUENCE [LARGE SCALE GENOMIC DNA]</scope>
    <source>
        <strain evidence="3">DSM 2933</strain>
    </source>
</reference>
<comment type="caution">
    <text evidence="2">The sequence shown here is derived from an EMBL/GenBank/DDBJ whole genome shotgun (WGS) entry which is preliminary data.</text>
</comment>
<evidence type="ECO:0000313" key="3">
    <source>
        <dbReference type="Proteomes" id="UP000036923"/>
    </source>
</evidence>
<dbReference type="NCBIfam" id="TIGR04086">
    <property type="entry name" value="TIGR04086_membr"/>
    <property type="match status" value="1"/>
</dbReference>
<proteinExistence type="predicted"/>
<evidence type="ECO:0008006" key="4">
    <source>
        <dbReference type="Google" id="ProtNLM"/>
    </source>
</evidence>
<keyword evidence="3" id="KW-1185">Reference proteome</keyword>
<dbReference type="Pfam" id="PF12670">
    <property type="entry name" value="DUF3792"/>
    <property type="match status" value="1"/>
</dbReference>
<dbReference type="eggNOG" id="ENOG5032W07">
    <property type="taxonomic scope" value="Bacteria"/>
</dbReference>
<dbReference type="Proteomes" id="UP000036923">
    <property type="component" value="Unassembled WGS sequence"/>
</dbReference>
<accession>A0A0L6JIB7</accession>
<feature type="transmembrane region" description="Helical" evidence="1">
    <location>
        <begin position="21"/>
        <end position="47"/>
    </location>
</feature>
<keyword evidence="1" id="KW-0472">Membrane</keyword>
<dbReference type="InterPro" id="IPR023804">
    <property type="entry name" value="DUF3792_TM"/>
</dbReference>
<dbReference type="STRING" id="398512.Bccel_0703"/>
<feature type="transmembrane region" description="Helical" evidence="1">
    <location>
        <begin position="82"/>
        <end position="102"/>
    </location>
</feature>
<keyword evidence="1" id="KW-1133">Transmembrane helix</keyword>
<organism evidence="2 3">
    <name type="scientific">Pseudobacteroides cellulosolvens ATCC 35603 = DSM 2933</name>
    <dbReference type="NCBI Taxonomy" id="398512"/>
    <lineage>
        <taxon>Bacteria</taxon>
        <taxon>Bacillati</taxon>
        <taxon>Bacillota</taxon>
        <taxon>Clostridia</taxon>
        <taxon>Eubacteriales</taxon>
        <taxon>Oscillospiraceae</taxon>
        <taxon>Pseudobacteroides</taxon>
    </lineage>
</organism>
<feature type="transmembrane region" description="Helical" evidence="1">
    <location>
        <begin position="114"/>
        <end position="134"/>
    </location>
</feature>
<dbReference type="RefSeq" id="WP_036943019.1">
    <property type="nucleotide sequence ID" value="NZ_JQKC01000020.1"/>
</dbReference>
<gene>
    <name evidence="2" type="ORF">Bccel_0703</name>
</gene>